<dbReference type="Pfam" id="PF12887">
    <property type="entry name" value="SICA_alpha"/>
    <property type="match status" value="2"/>
</dbReference>
<accession>A0A1B1E737</accession>
<organism evidence="6 7">
    <name type="scientific">Plasmodium coatneyi</name>
    <dbReference type="NCBI Taxonomy" id="208452"/>
    <lineage>
        <taxon>Eukaryota</taxon>
        <taxon>Sar</taxon>
        <taxon>Alveolata</taxon>
        <taxon>Apicomplexa</taxon>
        <taxon>Aconoidasida</taxon>
        <taxon>Haemosporida</taxon>
        <taxon>Plasmodiidae</taxon>
        <taxon>Plasmodium</taxon>
    </lineage>
</organism>
<gene>
    <name evidence="6" type="ORF">PCOAH_00054550</name>
</gene>
<feature type="region of interest" description="Disordered" evidence="1">
    <location>
        <begin position="1069"/>
        <end position="1261"/>
    </location>
</feature>
<evidence type="ECO:0000313" key="7">
    <source>
        <dbReference type="Proteomes" id="UP000092716"/>
    </source>
</evidence>
<feature type="compositionally biased region" description="Polar residues" evidence="1">
    <location>
        <begin position="1103"/>
        <end position="1120"/>
    </location>
</feature>
<evidence type="ECO:0000259" key="5">
    <source>
        <dbReference type="Pfam" id="PF12887"/>
    </source>
</evidence>
<protein>
    <submittedName>
        <fullName evidence="6">SICA antigen</fullName>
    </submittedName>
</protein>
<dbReference type="Pfam" id="PF12878">
    <property type="entry name" value="SICA_beta"/>
    <property type="match status" value="2"/>
</dbReference>
<keyword evidence="7" id="KW-1185">Reference proteome</keyword>
<feature type="compositionally biased region" description="Basic and acidic residues" evidence="1">
    <location>
        <begin position="543"/>
        <end position="554"/>
    </location>
</feature>
<evidence type="ECO:0000313" key="6">
    <source>
        <dbReference type="EMBL" id="ANQ10793.1"/>
    </source>
</evidence>
<evidence type="ECO:0000256" key="2">
    <source>
        <dbReference type="SAM" id="Phobius"/>
    </source>
</evidence>
<evidence type="ECO:0000256" key="1">
    <source>
        <dbReference type="SAM" id="MobiDB-lite"/>
    </source>
</evidence>
<dbReference type="GeneID" id="30912189"/>
<feature type="region of interest" description="Disordered" evidence="1">
    <location>
        <begin position="204"/>
        <end position="242"/>
    </location>
</feature>
<dbReference type="RefSeq" id="XP_019917488.1">
    <property type="nucleotide sequence ID" value="XM_020062235.1"/>
</dbReference>
<reference evidence="7" key="1">
    <citation type="submission" date="2016-06" db="EMBL/GenBank/DDBJ databases">
        <title>First high quality genome sequence of Plasmodium coatneyi using continuous long reads from single molecule, real-time sequencing.</title>
        <authorList>
            <person name="Chien J.-T."/>
            <person name="Pakala S.B."/>
            <person name="Geraldo J.A."/>
            <person name="Lapp S.A."/>
            <person name="Barnwell J.W."/>
            <person name="Kissinger J.C."/>
            <person name="Galinski M.R."/>
            <person name="Humphrey J.C."/>
        </authorList>
    </citation>
    <scope>NUCLEOTIDE SEQUENCE [LARGE SCALE GENOMIC DNA]</scope>
    <source>
        <strain evidence="7">Hackeri</strain>
    </source>
</reference>
<dbReference type="Proteomes" id="UP000092716">
    <property type="component" value="Chromosome 14"/>
</dbReference>
<evidence type="ECO:0000259" key="4">
    <source>
        <dbReference type="Pfam" id="PF12879"/>
    </source>
</evidence>
<dbReference type="Pfam" id="PF12879">
    <property type="entry name" value="SICA_C"/>
    <property type="match status" value="1"/>
</dbReference>
<feature type="compositionally biased region" description="Polar residues" evidence="1">
    <location>
        <begin position="1300"/>
        <end position="1309"/>
    </location>
</feature>
<feature type="region of interest" description="Disordered" evidence="1">
    <location>
        <begin position="543"/>
        <end position="572"/>
    </location>
</feature>
<dbReference type="InterPro" id="IPR024290">
    <property type="entry name" value="SICA_extracell_a"/>
</dbReference>
<dbReference type="VEuPathDB" id="PlasmoDB:PCOAH_00054550"/>
<feature type="domain" description="Schizont-infected cell agglutination extracellular beta" evidence="3">
    <location>
        <begin position="578"/>
        <end position="759"/>
    </location>
</feature>
<name>A0A1B1E737_9APIC</name>
<feature type="compositionally biased region" description="Polar residues" evidence="1">
    <location>
        <begin position="1152"/>
        <end position="1178"/>
    </location>
</feature>
<feature type="compositionally biased region" description="Polar residues" evidence="1">
    <location>
        <begin position="1133"/>
        <end position="1142"/>
    </location>
</feature>
<feature type="domain" description="Schizont-infected cell agglutination C-terminal" evidence="4">
    <location>
        <begin position="1285"/>
        <end position="1412"/>
    </location>
</feature>
<proteinExistence type="predicted"/>
<dbReference type="EMBL" id="CP016252">
    <property type="protein sequence ID" value="ANQ10793.1"/>
    <property type="molecule type" value="Genomic_DNA"/>
</dbReference>
<feature type="transmembrane region" description="Helical" evidence="2">
    <location>
        <begin position="1265"/>
        <end position="1287"/>
    </location>
</feature>
<feature type="compositionally biased region" description="Low complexity" evidence="1">
    <location>
        <begin position="1203"/>
        <end position="1253"/>
    </location>
</feature>
<feature type="domain" description="Schizont-infected cell agglutination extracellular beta" evidence="3">
    <location>
        <begin position="793"/>
        <end position="946"/>
    </location>
</feature>
<evidence type="ECO:0000259" key="3">
    <source>
        <dbReference type="Pfam" id="PF12878"/>
    </source>
</evidence>
<feature type="domain" description="Schizont-infected cell agglutination extracellular alpha" evidence="5">
    <location>
        <begin position="14"/>
        <end position="178"/>
    </location>
</feature>
<dbReference type="InterPro" id="IPR024285">
    <property type="entry name" value="SICA_extracell_b"/>
</dbReference>
<keyword evidence="2" id="KW-0812">Transmembrane</keyword>
<sequence>MASKKGEDKEFGPLKDRWLRENGYDGNNRKAVETKLYNAIVPWVNAFVKGMNNDGSSGLAGQLCEEMKGQNKISTDDEKKVCNFIAQNLWKIQNIRGSKCNEENVNKEMEEYVYCTIMTLWSTLYLSSHCDKENVISTIFKEMKNMNEQLNTVGTLSALSPGTQCEGCTYGNLEQMEVNTIKMLGYIQFAMKKNTDVMELINKEPRKPCPTQNNSVSGVGHSDKSSGVGAGNSADREPEGKKMSKADFKFITNLLVQWIKAKGIDKLDNFKDEIWKKLDEIFRDMMENIGENTETENTFCGMEEDNGIGGLKGSVEKELCKILIQIFFWINGLELKYQRKNNVGWQWKPKEWKKRESEQEKELQAYLRCLVGHVTLMRMLGMHCALDKVAEHVGQAVDSYINFVEEGDQYGKCKNVDVSSVRMGGRLIWEQLEQWINTYSRPYNATKGLQAVSKMNTALHRIKKKGETNCPKGIESKADTLELLGIHGGDKEPDIRKDTETWKKNALGEILKEADRNKEDVDGFQKKMESINDNLQQNFQESKNKGAEQLGRSEDDSELPPPPIQSSQNDDCTNKGDLCTRVNCVTKKWGINRGQDPTWNNMENDINNIATEMFKEISTNSTKMKSYCADKKTETDSRRVTAPEIKACHYITAGLQHIYDIEIDPSDLNNGDKTKTAEQKKKEAEDNRLFKQTVSCLVLNAYADRLKQLVKSPCEVSEQTIEQAFKKGNDQFNKGCMGKKNGYPCVECKWDGNYKNCKIGDKKETVGSNLDALLQKNTEKEKLDQDISSTFNSLCDRTQCVITQWTRDRREERKAQAKNIWENQSWNDIMKTIDPLAKAMLQPDTTVHSYCKGMKAEKEAACKQIVSGLKHIYNIEADDKDYPNHKENYRIFKQTMECFILNVYSDLIKEKCPEVNNSVQQFFNLGEDLHTTECNGNNKCDQCKWDSCAHMIFRGKSLREEIKKELEKKEEITQILQKICPKAAVKPPAAPSQTKVDQRSGDTETTQQIPGKDSAPLHVPAEPEPKEKTQHESNAGKCNETDSLDGGVELCAKNPIGEIGTRPGEVQISTFSTPQRNDDDLPDGIDPSLIREGIITLDPTPTHADSQTPSTGTDTETPSGSALGPVPQIPGSGEQSDQTKGTVQGPGASADGSGSQVPTETKQAGAVDTTSGTNNDNPSGPHPPTINSNPDQTSAGQGGLGGSHTSQGGVPPATSGAVPGPTAPVVPAASPSPSADESASVTTATRTPTAAPVHNKINPSDLTPYLPTIPVFLATSVISYLLWKYFFFGKKRKRYRRTHQVSGHPSLQEQIIDPVDDHDGPHEYTLVKKRRQPRSAPTKTKRSKKQGVDRHVCHRTIIDIHLEVLDECQKVDLHSTKEDFFEILVQEFTGSKFIEEEKVPKEYVPKEEVPSSDSGFREEDLVSVECVPEEDVREEHVPSSDSGFRV</sequence>
<feature type="domain" description="Schizont-infected cell agglutination extracellular alpha" evidence="5">
    <location>
        <begin position="266"/>
        <end position="435"/>
    </location>
</feature>
<dbReference type="KEGG" id="pcot:PCOAH_00054550"/>
<feature type="region of interest" description="Disordered" evidence="1">
    <location>
        <begin position="1298"/>
        <end position="1320"/>
    </location>
</feature>
<feature type="region of interest" description="Disordered" evidence="1">
    <location>
        <begin position="983"/>
        <end position="1045"/>
    </location>
</feature>
<dbReference type="OrthoDB" id="9945370at2759"/>
<keyword evidence="2" id="KW-0472">Membrane</keyword>
<feature type="compositionally biased region" description="Basic and acidic residues" evidence="1">
    <location>
        <begin position="1021"/>
        <end position="1031"/>
    </location>
</feature>
<dbReference type="InterPro" id="IPR024288">
    <property type="entry name" value="SICA_C"/>
</dbReference>
<keyword evidence="2" id="KW-1133">Transmembrane helix</keyword>